<protein>
    <submittedName>
        <fullName evidence="2">Major facilitator superfamily MFS_1</fullName>
    </submittedName>
</protein>
<gene>
    <name evidence="2" type="ordered locus">Igni_0302</name>
</gene>
<evidence type="ECO:0000313" key="3">
    <source>
        <dbReference type="Proteomes" id="UP000000262"/>
    </source>
</evidence>
<keyword evidence="1" id="KW-0812">Transmembrane</keyword>
<dbReference type="eggNOG" id="arCOG05728">
    <property type="taxonomic scope" value="Archaea"/>
</dbReference>
<dbReference type="Pfam" id="PF07690">
    <property type="entry name" value="MFS_1"/>
    <property type="match status" value="1"/>
</dbReference>
<dbReference type="AlphaFoldDB" id="A8A983"/>
<feature type="transmembrane region" description="Helical" evidence="1">
    <location>
        <begin position="66"/>
        <end position="84"/>
    </location>
</feature>
<dbReference type="Gene3D" id="1.20.1250.20">
    <property type="entry name" value="MFS general substrate transporter like domains"/>
    <property type="match status" value="1"/>
</dbReference>
<evidence type="ECO:0000313" key="2">
    <source>
        <dbReference type="EMBL" id="ABU81485.1"/>
    </source>
</evidence>
<feature type="transmembrane region" description="Helical" evidence="1">
    <location>
        <begin position="326"/>
        <end position="347"/>
    </location>
</feature>
<dbReference type="GO" id="GO:0022857">
    <property type="term" value="F:transmembrane transporter activity"/>
    <property type="evidence" value="ECO:0007669"/>
    <property type="project" value="InterPro"/>
</dbReference>
<feature type="transmembrane region" description="Helical" evidence="1">
    <location>
        <begin position="34"/>
        <end position="54"/>
    </location>
</feature>
<keyword evidence="1" id="KW-1133">Transmembrane helix</keyword>
<feature type="transmembrane region" description="Helical" evidence="1">
    <location>
        <begin position="252"/>
        <end position="270"/>
    </location>
</feature>
<dbReference type="SUPFAM" id="SSF103473">
    <property type="entry name" value="MFS general substrate transporter"/>
    <property type="match status" value="1"/>
</dbReference>
<feature type="transmembrane region" description="Helical" evidence="1">
    <location>
        <begin position="149"/>
        <end position="167"/>
    </location>
</feature>
<dbReference type="RefSeq" id="WP_011998337.1">
    <property type="nucleotide sequence ID" value="NC_009776.1"/>
</dbReference>
<dbReference type="STRING" id="453591.Igni_0302"/>
<keyword evidence="1" id="KW-0472">Membrane</keyword>
<name>A8A983_IGNH4</name>
<feature type="transmembrane region" description="Helical" evidence="1">
    <location>
        <begin position="124"/>
        <end position="143"/>
    </location>
</feature>
<dbReference type="InterPro" id="IPR011701">
    <property type="entry name" value="MFS"/>
</dbReference>
<accession>A8A983</accession>
<dbReference type="KEGG" id="iho:Igni_0302"/>
<dbReference type="OrthoDB" id="385672at2157"/>
<organism evidence="2 3">
    <name type="scientific">Ignicoccus hospitalis (strain KIN4/I / DSM 18386 / JCM 14125)</name>
    <dbReference type="NCBI Taxonomy" id="453591"/>
    <lineage>
        <taxon>Archaea</taxon>
        <taxon>Thermoproteota</taxon>
        <taxon>Thermoprotei</taxon>
        <taxon>Desulfurococcales</taxon>
        <taxon>Desulfurococcaceae</taxon>
        <taxon>Ignicoccus</taxon>
    </lineage>
</organism>
<reference evidence="2 3" key="1">
    <citation type="journal article" date="2008" name="Genome Biol.">
        <title>A genomic analysis of the archaeal system Ignicoccus hospitalis-Nanoarchaeum equitans.</title>
        <authorList>
            <person name="Podar M."/>
            <person name="Anderson I."/>
            <person name="Makarova K.S."/>
            <person name="Elkins J.G."/>
            <person name="Ivanova N."/>
            <person name="Wall M.A."/>
            <person name="Lykidis A."/>
            <person name="Mavromatis K."/>
            <person name="Sun H."/>
            <person name="Hudson M.E."/>
            <person name="Chen W."/>
            <person name="Deciu C."/>
            <person name="Hutchison D."/>
            <person name="Eads J.R."/>
            <person name="Anderson A."/>
            <person name="Fernandes F."/>
            <person name="Szeto E."/>
            <person name="Lapidus A."/>
            <person name="Kyrpides N.C."/>
            <person name="Saier M.H.Jr."/>
            <person name="Richardson P.M."/>
            <person name="Rachel R."/>
            <person name="Huber H."/>
            <person name="Eisen J.A."/>
            <person name="Koonin E.V."/>
            <person name="Keller M."/>
            <person name="Stetter K.O."/>
        </authorList>
    </citation>
    <scope>NUCLEOTIDE SEQUENCE [LARGE SCALE GENOMIC DNA]</scope>
    <source>
        <strain evidence="3">KIN4/I / DSM 18386 / JCM 14125</strain>
    </source>
</reference>
<dbReference type="EMBL" id="CP000816">
    <property type="protein sequence ID" value="ABU81485.1"/>
    <property type="molecule type" value="Genomic_DNA"/>
</dbReference>
<feature type="transmembrane region" description="Helical" evidence="1">
    <location>
        <begin position="187"/>
        <end position="214"/>
    </location>
</feature>
<feature type="transmembrane region" description="Helical" evidence="1">
    <location>
        <begin position="220"/>
        <end position="240"/>
    </location>
</feature>
<dbReference type="HOGENOM" id="CLU_770764_0_0_2"/>
<proteinExistence type="predicted"/>
<sequence>MKEFYALLLVAFLGNAASRTARMGSAFATLEEGWGFLAALAAAFSLGRLASSFLGGELSKKYGSKVTSLGLASLGATGLGYALLPPSYYPLLRAFHGFSAGFTWPSLQAITMSKVPREYRGRASSLYFVSGNLAWFFAFALGGLLAESALVPSALALFALSLAVLAFKGKAVEERRKGKGKAFVPPLSALVMTSIALGIMTVLVNTEVAVAVFGREFGKAFGGLLLAAAALVGSIISYFLNKKLIDISESHLSMLLPAVGASLSGFLISAPPPLSALGLFSTKALTMWWRSSALGLARAGDVGRRVGAFNAAGDFGRLLGSLASSLGPWTVALLPALSLALGTLAWAHSRSTLSTSSAE</sequence>
<keyword evidence="3" id="KW-1185">Reference proteome</keyword>
<dbReference type="GeneID" id="5561874"/>
<dbReference type="Proteomes" id="UP000000262">
    <property type="component" value="Chromosome"/>
</dbReference>
<dbReference type="InterPro" id="IPR036259">
    <property type="entry name" value="MFS_trans_sf"/>
</dbReference>
<evidence type="ECO:0000256" key="1">
    <source>
        <dbReference type="SAM" id="Phobius"/>
    </source>
</evidence>